<dbReference type="InterPro" id="IPR030678">
    <property type="entry name" value="Peptide/Ni-bd"/>
</dbReference>
<proteinExistence type="predicted"/>
<sequence length="580" mass="63656">MMRKTKGTIAITGVLALTLAGCGGGDGGSDSDGGTSGSSEVEQADYNPQPRENLQQGGSATFPISEIPEQMNPNHAQGSANTSRIWTWYNPQMVLMSPEGEAKPNPAYLEDITTEVVDGKTVVTYTINPDAQWNDGTPMTWVSYENAWKAQSGENEEYQPSSTDGYSKIESVEQGEDERQAVVTFETEYPWTEGLFWNLMHPEIDTPEKFNNAYIEEPNPEYGAGPYKVDSFDANGGTLTFVPNDGWWGDAPMLDQVVFRQLEPTASINAFKSGEVDMTGTGTKDRLAQVEDMEGVTTYRSVAPQNNLFTINATRDKFSDLEVRKAMMMGIDREQLKQVAFDGLDYEEEPAGSFNLYTFQEGYVNAFEDAGLEHNPEEANSLLEEAGWTEGEDGIRSKDGTRLTATLPLFGDDPVAKTRARAMQQQMKEIGVEVEIDPRAAADFSEDYTGQNWDIFTLRFTSSDPYGVAYMCQVYCTGSGLNLSGTGSEELDEQIEEVQTLPTAEEQISEGMDLESEVVEKTWGIMPLYNGPSIMTAKDGLANLTPEPYTGLDLFGVTPVEDVGWEKDSAGASETGSEES</sequence>
<evidence type="ECO:0000259" key="2">
    <source>
        <dbReference type="Pfam" id="PF00496"/>
    </source>
</evidence>
<accession>A0ABP6R8V4</accession>
<dbReference type="Gene3D" id="3.90.76.10">
    <property type="entry name" value="Dipeptide-binding Protein, Domain 1"/>
    <property type="match status" value="1"/>
</dbReference>
<gene>
    <name evidence="3" type="ORF">GCM10020260_03510</name>
</gene>
<dbReference type="Gene3D" id="3.40.190.10">
    <property type="entry name" value="Periplasmic binding protein-like II"/>
    <property type="match status" value="1"/>
</dbReference>
<evidence type="ECO:0000256" key="1">
    <source>
        <dbReference type="SAM" id="MobiDB-lite"/>
    </source>
</evidence>
<dbReference type="EMBL" id="BAAAYG010000002">
    <property type="protein sequence ID" value="GAA3279909.1"/>
    <property type="molecule type" value="Genomic_DNA"/>
</dbReference>
<evidence type="ECO:0000313" key="3">
    <source>
        <dbReference type="EMBL" id="GAA3279909.1"/>
    </source>
</evidence>
<feature type="compositionally biased region" description="Gly residues" evidence="1">
    <location>
        <begin position="26"/>
        <end position="36"/>
    </location>
</feature>
<dbReference type="Proteomes" id="UP001501736">
    <property type="component" value="Unassembled WGS sequence"/>
</dbReference>
<dbReference type="PANTHER" id="PTHR30290">
    <property type="entry name" value="PERIPLASMIC BINDING COMPONENT OF ABC TRANSPORTER"/>
    <property type="match status" value="1"/>
</dbReference>
<protein>
    <submittedName>
        <fullName evidence="3">ABC transporter family substrate-binding protein</fullName>
    </submittedName>
</protein>
<keyword evidence="4" id="KW-1185">Reference proteome</keyword>
<name>A0ABP6R8V4_9MICC</name>
<organism evidence="3 4">
    <name type="scientific">Nesterenkonia halobia</name>
    <dbReference type="NCBI Taxonomy" id="37922"/>
    <lineage>
        <taxon>Bacteria</taxon>
        <taxon>Bacillati</taxon>
        <taxon>Actinomycetota</taxon>
        <taxon>Actinomycetes</taxon>
        <taxon>Micrococcales</taxon>
        <taxon>Micrococcaceae</taxon>
        <taxon>Nesterenkonia</taxon>
    </lineage>
</organism>
<dbReference type="SUPFAM" id="SSF53850">
    <property type="entry name" value="Periplasmic binding protein-like II"/>
    <property type="match status" value="1"/>
</dbReference>
<dbReference type="PANTHER" id="PTHR30290:SF65">
    <property type="entry name" value="MONOACYL PHOSPHATIDYLINOSITOL TETRAMANNOSIDE-BINDING PROTEIN LPQW-RELATED"/>
    <property type="match status" value="1"/>
</dbReference>
<dbReference type="Pfam" id="PF00496">
    <property type="entry name" value="SBP_bac_5"/>
    <property type="match status" value="1"/>
</dbReference>
<evidence type="ECO:0000313" key="4">
    <source>
        <dbReference type="Proteomes" id="UP001501736"/>
    </source>
</evidence>
<feature type="domain" description="Solute-binding protein family 5" evidence="2">
    <location>
        <begin position="104"/>
        <end position="476"/>
    </location>
</feature>
<dbReference type="InterPro" id="IPR000914">
    <property type="entry name" value="SBP_5_dom"/>
</dbReference>
<reference evidence="4" key="1">
    <citation type="journal article" date="2019" name="Int. J. Syst. Evol. Microbiol.">
        <title>The Global Catalogue of Microorganisms (GCM) 10K type strain sequencing project: providing services to taxonomists for standard genome sequencing and annotation.</title>
        <authorList>
            <consortium name="The Broad Institute Genomics Platform"/>
            <consortium name="The Broad Institute Genome Sequencing Center for Infectious Disease"/>
            <person name="Wu L."/>
            <person name="Ma J."/>
        </authorList>
    </citation>
    <scope>NUCLEOTIDE SEQUENCE [LARGE SCALE GENOMIC DNA]</scope>
    <source>
        <strain evidence="4">JCM 11483</strain>
    </source>
</reference>
<comment type="caution">
    <text evidence="3">The sequence shown here is derived from an EMBL/GenBank/DDBJ whole genome shotgun (WGS) entry which is preliminary data.</text>
</comment>
<dbReference type="PIRSF" id="PIRSF002741">
    <property type="entry name" value="MppA"/>
    <property type="match status" value="1"/>
</dbReference>
<feature type="region of interest" description="Disordered" evidence="1">
    <location>
        <begin position="26"/>
        <end position="59"/>
    </location>
</feature>
<feature type="compositionally biased region" description="Polar residues" evidence="1">
    <location>
        <begin position="50"/>
        <end position="59"/>
    </location>
</feature>
<dbReference type="PROSITE" id="PS51257">
    <property type="entry name" value="PROKAR_LIPOPROTEIN"/>
    <property type="match status" value="1"/>
</dbReference>
<dbReference type="Gene3D" id="3.10.105.10">
    <property type="entry name" value="Dipeptide-binding Protein, Domain 3"/>
    <property type="match status" value="1"/>
</dbReference>
<dbReference type="InterPro" id="IPR039424">
    <property type="entry name" value="SBP_5"/>
</dbReference>
<dbReference type="CDD" id="cd08501">
    <property type="entry name" value="PBP2_Lpqw"/>
    <property type="match status" value="1"/>
</dbReference>